<gene>
    <name evidence="1" type="ORF">Apa02nite_076030</name>
</gene>
<accession>A0ABQ4BLE1</accession>
<organism evidence="1 2">
    <name type="scientific">Actinoplanes palleronii</name>
    <dbReference type="NCBI Taxonomy" id="113570"/>
    <lineage>
        <taxon>Bacteria</taxon>
        <taxon>Bacillati</taxon>
        <taxon>Actinomycetota</taxon>
        <taxon>Actinomycetes</taxon>
        <taxon>Micromonosporales</taxon>
        <taxon>Micromonosporaceae</taxon>
        <taxon>Actinoplanes</taxon>
    </lineage>
</organism>
<proteinExistence type="predicted"/>
<sequence>MVCATAHGTENVVGAAYLGAVTDEWDVIDWARLDGAHGPATEAPAILRAIASPDPEAAGEGRFAFYSSLHHQGSVYPATVAAIPFLADLAMRPGVHGRDELLDSLGLLCAPGTSSAGTRAAVAAVSDRLRPALHDPDVAVREAAVSALARSGPAHGFALRERWAAETVPQIRAALLCAMALYEPVPPAGLLRAAMAEPFPVPLAAAGLLARAGVALSAEEIAFAAAQLDVDEPWDSPWRERDLIDLLDAAGAAALIDALVARPAASARVRAARCLAARFRRWRSAPAALMDRLVRLLGDPDPAVREAAAGAAFEAGRAAAAAADQLALIAEESTTALDVLLRLGDPRAGAAPAPAGAGARPTVPERAAALPGAGAESAPGAGGALVPGAGAELAPGAGGALVPGAGAALVAGLWRVLREGAWWAGPDAARALWRAGVPVGDLIPPLLAMITDSPRPAEAVTVLAEIGAVAAVPALRELAERDERVIQSGQPDHVWRDDELRDHLRSASADLQRRTAESDTPD</sequence>
<name>A0ABQ4BLE1_9ACTN</name>
<dbReference type="Gene3D" id="1.25.10.10">
    <property type="entry name" value="Leucine-rich Repeat Variant"/>
    <property type="match status" value="1"/>
</dbReference>
<dbReference type="EMBL" id="BOMS01000126">
    <property type="protein sequence ID" value="GIE71495.1"/>
    <property type="molecule type" value="Genomic_DNA"/>
</dbReference>
<dbReference type="InterPro" id="IPR016024">
    <property type="entry name" value="ARM-type_fold"/>
</dbReference>
<evidence type="ECO:0000313" key="1">
    <source>
        <dbReference type="EMBL" id="GIE71495.1"/>
    </source>
</evidence>
<reference evidence="1 2" key="1">
    <citation type="submission" date="2021-01" db="EMBL/GenBank/DDBJ databases">
        <title>Whole genome shotgun sequence of Actinoplanes palleronii NBRC 14916.</title>
        <authorList>
            <person name="Komaki H."/>
            <person name="Tamura T."/>
        </authorList>
    </citation>
    <scope>NUCLEOTIDE SEQUENCE [LARGE SCALE GENOMIC DNA]</scope>
    <source>
        <strain evidence="1 2">NBRC 14916</strain>
    </source>
</reference>
<keyword evidence="2" id="KW-1185">Reference proteome</keyword>
<dbReference type="Proteomes" id="UP000624709">
    <property type="component" value="Unassembled WGS sequence"/>
</dbReference>
<evidence type="ECO:0008006" key="3">
    <source>
        <dbReference type="Google" id="ProtNLM"/>
    </source>
</evidence>
<dbReference type="SUPFAM" id="SSF48371">
    <property type="entry name" value="ARM repeat"/>
    <property type="match status" value="1"/>
</dbReference>
<dbReference type="InterPro" id="IPR011989">
    <property type="entry name" value="ARM-like"/>
</dbReference>
<comment type="caution">
    <text evidence="1">The sequence shown here is derived from an EMBL/GenBank/DDBJ whole genome shotgun (WGS) entry which is preliminary data.</text>
</comment>
<protein>
    <recommendedName>
        <fullName evidence="3">HEAT repeat protein</fullName>
    </recommendedName>
</protein>
<evidence type="ECO:0000313" key="2">
    <source>
        <dbReference type="Proteomes" id="UP000624709"/>
    </source>
</evidence>